<name>A0AAW4LD11_9BACT</name>
<evidence type="ECO:0000313" key="1">
    <source>
        <dbReference type="EMBL" id="MBT0665904.1"/>
    </source>
</evidence>
<dbReference type="EMBL" id="JAHCVJ010000007">
    <property type="protein sequence ID" value="MBT0665904.1"/>
    <property type="molecule type" value="Genomic_DNA"/>
</dbReference>
<accession>A0AAW4LD11</accession>
<dbReference type="RefSeq" id="WP_214172669.1">
    <property type="nucleotide sequence ID" value="NZ_JAHCVJ010000007.1"/>
</dbReference>
<gene>
    <name evidence="1" type="ORF">KI809_16460</name>
</gene>
<sequence length="120" mass="13063">MVLSYRCSDVFWLQLLALVLFICSAAEPVSHLLQISADAGQVQPLHNSQGLSLECDGTGADTIEFNDLHSPEYPGYFGAAVLSVTTRVGRLFIATFDHALPLIFLPIFSPPKIVTPTFLV</sequence>
<reference evidence="1 2" key="1">
    <citation type="submission" date="2021-05" db="EMBL/GenBank/DDBJ databases">
        <title>The draft genome of Geobacter pelophilus DSM 12255.</title>
        <authorList>
            <person name="Xu Z."/>
            <person name="Masuda Y."/>
            <person name="Itoh H."/>
            <person name="Senoo K."/>
        </authorList>
    </citation>
    <scope>NUCLEOTIDE SEQUENCE [LARGE SCALE GENOMIC DNA]</scope>
    <source>
        <strain evidence="1 2">DSM 12255</strain>
    </source>
</reference>
<protein>
    <submittedName>
        <fullName evidence="1">Uncharacterized protein</fullName>
    </submittedName>
</protein>
<dbReference type="AlphaFoldDB" id="A0AAW4LD11"/>
<comment type="caution">
    <text evidence="1">The sequence shown here is derived from an EMBL/GenBank/DDBJ whole genome shotgun (WGS) entry which is preliminary data.</text>
</comment>
<organism evidence="1 2">
    <name type="scientific">Geoanaerobacter pelophilus</name>
    <dbReference type="NCBI Taxonomy" id="60036"/>
    <lineage>
        <taxon>Bacteria</taxon>
        <taxon>Pseudomonadati</taxon>
        <taxon>Thermodesulfobacteriota</taxon>
        <taxon>Desulfuromonadia</taxon>
        <taxon>Geobacterales</taxon>
        <taxon>Geobacteraceae</taxon>
        <taxon>Geoanaerobacter</taxon>
    </lineage>
</organism>
<dbReference type="Proteomes" id="UP000811899">
    <property type="component" value="Unassembled WGS sequence"/>
</dbReference>
<evidence type="ECO:0000313" key="2">
    <source>
        <dbReference type="Proteomes" id="UP000811899"/>
    </source>
</evidence>
<proteinExistence type="predicted"/>
<keyword evidence="2" id="KW-1185">Reference proteome</keyword>